<organism evidence="12 13">
    <name type="scientific">Durusdinium trenchii</name>
    <dbReference type="NCBI Taxonomy" id="1381693"/>
    <lineage>
        <taxon>Eukaryota</taxon>
        <taxon>Sar</taxon>
        <taxon>Alveolata</taxon>
        <taxon>Dinophyceae</taxon>
        <taxon>Suessiales</taxon>
        <taxon>Symbiodiniaceae</taxon>
        <taxon>Durusdinium</taxon>
    </lineage>
</organism>
<name>A0ABP0KDR5_9DINO</name>
<reference evidence="12 13" key="1">
    <citation type="submission" date="2024-02" db="EMBL/GenBank/DDBJ databases">
        <authorList>
            <person name="Chen Y."/>
            <person name="Shah S."/>
            <person name="Dougan E. K."/>
            <person name="Thang M."/>
            <person name="Chan C."/>
        </authorList>
    </citation>
    <scope>NUCLEOTIDE SEQUENCE [LARGE SCALE GENOMIC DNA]</scope>
</reference>
<feature type="domain" description="Histone deacetylase" evidence="11">
    <location>
        <begin position="475"/>
        <end position="763"/>
    </location>
</feature>
<evidence type="ECO:0000256" key="3">
    <source>
        <dbReference type="ARBA" id="ARBA00012111"/>
    </source>
</evidence>
<proteinExistence type="inferred from homology"/>
<accession>A0ABP0KDR5</accession>
<dbReference type="SUPFAM" id="SSF52768">
    <property type="entry name" value="Arginase/deacetylase"/>
    <property type="match status" value="1"/>
</dbReference>
<evidence type="ECO:0000256" key="9">
    <source>
        <dbReference type="ARBA" id="ARBA00023242"/>
    </source>
</evidence>
<evidence type="ECO:0000256" key="7">
    <source>
        <dbReference type="ARBA" id="ARBA00023015"/>
    </source>
</evidence>
<keyword evidence="8" id="KW-0804">Transcription</keyword>
<evidence type="ECO:0000256" key="4">
    <source>
        <dbReference type="ARBA" id="ARBA00022491"/>
    </source>
</evidence>
<protein>
    <recommendedName>
        <fullName evidence="3">histone deacetylase</fullName>
        <ecNumber evidence="3">3.5.1.98</ecNumber>
    </recommendedName>
</protein>
<keyword evidence="6" id="KW-0156">Chromatin regulator</keyword>
<dbReference type="EMBL" id="CAXAMM010011087">
    <property type="protein sequence ID" value="CAK9024946.1"/>
    <property type="molecule type" value="Genomic_DNA"/>
</dbReference>
<keyword evidence="5" id="KW-0378">Hydrolase</keyword>
<comment type="caution">
    <text evidence="12">The sequence shown here is derived from an EMBL/GenBank/DDBJ whole genome shotgun (WGS) entry which is preliminary data.</text>
</comment>
<keyword evidence="13" id="KW-1185">Reference proteome</keyword>
<evidence type="ECO:0000256" key="6">
    <source>
        <dbReference type="ARBA" id="ARBA00022853"/>
    </source>
</evidence>
<sequence length="768" mass="83298">EPAPQPKLAAVQLLQALSPTKGTAAADAGSRGDRGNDANTTAAVAAQDEEEEEDAHDFGALATSPKKSLTVDGQRSEGSEGTLPSPAAPQRTGDTASGHLATVAVNKADPASSHGLSLEVEDENEAADLLSNKLRRDGCPMPPVHHLSGPDTLDDNDASSPSSAFDMRMISPSKMLDPSVKEVVTMDGVWDGKTWSGMWFQSKVPDLKAPFEYEPVLEDVIDEGMQDLPCSICDGADPQGFLFCDLCNGDEEDWHCPTCLKVLARYGNSLPPSRHWKGFFRMYKGAGKFGAQQKERFRLNFKYLMNHTEQVAELFGDGFNNFGKFKIIGKLFRDEDSKVYEMKCHKAYVLGPIPKKKKKRAARRGSKYSVQGQAMPSEALTSSGGISRSNAGGAAAAVESKSKAQSTSVAGNGALKRQVAELTKRLQQLQDLSKVLMITDMDCYFHFAERPQDVTSLTRLWELMSGPFPNSERVKWISEPPRAPLDIIFKTHEASYICKLLNRATKNDDDHLDLTASMKAAGAACLAVEKVVKGQVDAPRSSSGSVRVNTAVSLTRPPGHRTGRSGVPRARTDYDKRLAFALLNMAAAATIHAHHTFHERVALVDISVLAGTGSLEILSHYHSSIADSSTRSDELYFASVHLADSVAERTERGEPFSAFEQHQSAVINLETESLPIASNKWRKAFRAVLSALTRFAPSLIVVSAGFDGSIADSENGEARTELTPADYAWMASRLIEICPRMVTVLEGGNDADYVDAGFRAFLSSLLTP</sequence>
<feature type="region of interest" description="Disordered" evidence="10">
    <location>
        <begin position="358"/>
        <end position="386"/>
    </location>
</feature>
<keyword evidence="9" id="KW-0539">Nucleus</keyword>
<evidence type="ECO:0000256" key="5">
    <source>
        <dbReference type="ARBA" id="ARBA00022801"/>
    </source>
</evidence>
<evidence type="ECO:0000259" key="11">
    <source>
        <dbReference type="Pfam" id="PF00850"/>
    </source>
</evidence>
<gene>
    <name evidence="12" type="ORF">SCF082_LOCUS16856</name>
</gene>
<evidence type="ECO:0000256" key="10">
    <source>
        <dbReference type="SAM" id="MobiDB-lite"/>
    </source>
</evidence>
<dbReference type="PANTHER" id="PTHR10625:SF5">
    <property type="entry name" value="HISTONE DEACETYLASE"/>
    <property type="match status" value="1"/>
</dbReference>
<evidence type="ECO:0000256" key="1">
    <source>
        <dbReference type="ARBA" id="ARBA00004123"/>
    </source>
</evidence>
<feature type="region of interest" description="Disordered" evidence="10">
    <location>
        <begin position="19"/>
        <end position="95"/>
    </location>
</feature>
<comment type="subcellular location">
    <subcellularLocation>
        <location evidence="1">Nucleus</location>
    </subcellularLocation>
</comment>
<dbReference type="Gene3D" id="3.40.800.20">
    <property type="entry name" value="Histone deacetylase domain"/>
    <property type="match status" value="1"/>
</dbReference>
<keyword evidence="7" id="KW-0805">Transcription regulation</keyword>
<comment type="similarity">
    <text evidence="2">Belongs to the histone deacetylase family. HD type 2 subfamily.</text>
</comment>
<dbReference type="PANTHER" id="PTHR10625">
    <property type="entry name" value="HISTONE DEACETYLASE HDAC1-RELATED"/>
    <property type="match status" value="1"/>
</dbReference>
<feature type="compositionally biased region" description="Polar residues" evidence="10">
    <location>
        <begin position="368"/>
        <end position="386"/>
    </location>
</feature>
<keyword evidence="4" id="KW-0678">Repressor</keyword>
<evidence type="ECO:0000313" key="13">
    <source>
        <dbReference type="Proteomes" id="UP001642464"/>
    </source>
</evidence>
<dbReference type="InterPro" id="IPR023696">
    <property type="entry name" value="Ureohydrolase_dom_sf"/>
</dbReference>
<dbReference type="Proteomes" id="UP001642464">
    <property type="component" value="Unassembled WGS sequence"/>
</dbReference>
<evidence type="ECO:0000256" key="2">
    <source>
        <dbReference type="ARBA" id="ARBA00007738"/>
    </source>
</evidence>
<dbReference type="InterPro" id="IPR037138">
    <property type="entry name" value="His_deacetylse_dom_sf"/>
</dbReference>
<evidence type="ECO:0000256" key="8">
    <source>
        <dbReference type="ARBA" id="ARBA00023163"/>
    </source>
</evidence>
<dbReference type="InterPro" id="IPR023801">
    <property type="entry name" value="His_deacetylse_dom"/>
</dbReference>
<dbReference type="EC" id="3.5.1.98" evidence="3"/>
<evidence type="ECO:0000313" key="12">
    <source>
        <dbReference type="EMBL" id="CAK9024946.1"/>
    </source>
</evidence>
<feature type="non-terminal residue" evidence="12">
    <location>
        <position position="1"/>
    </location>
</feature>
<dbReference type="Pfam" id="PF00850">
    <property type="entry name" value="Hist_deacetyl"/>
    <property type="match status" value="1"/>
</dbReference>